<gene>
    <name evidence="3" type="ORF">DFH08DRAFT_1014244</name>
</gene>
<feature type="compositionally biased region" description="Basic and acidic residues" evidence="1">
    <location>
        <begin position="45"/>
        <end position="64"/>
    </location>
</feature>
<reference evidence="3" key="1">
    <citation type="submission" date="2023-03" db="EMBL/GenBank/DDBJ databases">
        <title>Massive genome expansion in bonnet fungi (Mycena s.s.) driven by repeated elements and novel gene families across ecological guilds.</title>
        <authorList>
            <consortium name="Lawrence Berkeley National Laboratory"/>
            <person name="Harder C.B."/>
            <person name="Miyauchi S."/>
            <person name="Viragh M."/>
            <person name="Kuo A."/>
            <person name="Thoen E."/>
            <person name="Andreopoulos B."/>
            <person name="Lu D."/>
            <person name="Skrede I."/>
            <person name="Drula E."/>
            <person name="Henrissat B."/>
            <person name="Morin E."/>
            <person name="Kohler A."/>
            <person name="Barry K."/>
            <person name="LaButti K."/>
            <person name="Morin E."/>
            <person name="Salamov A."/>
            <person name="Lipzen A."/>
            <person name="Mereny Z."/>
            <person name="Hegedus B."/>
            <person name="Baldrian P."/>
            <person name="Stursova M."/>
            <person name="Weitz H."/>
            <person name="Taylor A."/>
            <person name="Grigoriev I.V."/>
            <person name="Nagy L.G."/>
            <person name="Martin F."/>
            <person name="Kauserud H."/>
        </authorList>
    </citation>
    <scope>NUCLEOTIDE SEQUENCE</scope>
    <source>
        <strain evidence="3">CBHHK002</strain>
    </source>
</reference>
<evidence type="ECO:0000256" key="1">
    <source>
        <dbReference type="SAM" id="MobiDB-lite"/>
    </source>
</evidence>
<evidence type="ECO:0000256" key="2">
    <source>
        <dbReference type="SAM" id="Phobius"/>
    </source>
</evidence>
<dbReference type="Proteomes" id="UP001218218">
    <property type="component" value="Unassembled WGS sequence"/>
</dbReference>
<keyword evidence="2" id="KW-0472">Membrane</keyword>
<evidence type="ECO:0000313" key="3">
    <source>
        <dbReference type="EMBL" id="KAJ7339310.1"/>
    </source>
</evidence>
<feature type="transmembrane region" description="Helical" evidence="2">
    <location>
        <begin position="83"/>
        <end position="104"/>
    </location>
</feature>
<dbReference type="EMBL" id="JARIHO010000028">
    <property type="protein sequence ID" value="KAJ7339310.1"/>
    <property type="molecule type" value="Genomic_DNA"/>
</dbReference>
<accession>A0AAD7ENE9</accession>
<keyword evidence="2" id="KW-1133">Transmembrane helix</keyword>
<feature type="region of interest" description="Disordered" evidence="1">
    <location>
        <begin position="22"/>
        <end position="64"/>
    </location>
</feature>
<keyword evidence="4" id="KW-1185">Reference proteome</keyword>
<protein>
    <submittedName>
        <fullName evidence="3">Uncharacterized protein</fullName>
    </submittedName>
</protein>
<name>A0AAD7ENE9_9AGAR</name>
<evidence type="ECO:0000313" key="4">
    <source>
        <dbReference type="Proteomes" id="UP001218218"/>
    </source>
</evidence>
<sequence length="239" mass="27249">MADETMAEILYVSPVGRPKFNQNHPEILPAMSEASSSSSSWQTEKTVEQPEELKETGGKEPRIERKLPLQYDHHQRKTRDNQMFQLAVVIYFLGKLAFTFIGIWRRNADAYKLHGSHFMSRKGIANPSELNCRTHRDPINVGFTWADPSMCSQLSPGLLRQKIGTQSISVKLRGVVVYEQIANDADEGSEALHFCRQSTVPDHYHIRQMSATISRRISSTNFEMTSEKMSHRPNCIILD</sequence>
<dbReference type="AlphaFoldDB" id="A0AAD7ENE9"/>
<comment type="caution">
    <text evidence="3">The sequence shown here is derived from an EMBL/GenBank/DDBJ whole genome shotgun (WGS) entry which is preliminary data.</text>
</comment>
<keyword evidence="2" id="KW-0812">Transmembrane</keyword>
<proteinExistence type="predicted"/>
<organism evidence="3 4">
    <name type="scientific">Mycena albidolilacea</name>
    <dbReference type="NCBI Taxonomy" id="1033008"/>
    <lineage>
        <taxon>Eukaryota</taxon>
        <taxon>Fungi</taxon>
        <taxon>Dikarya</taxon>
        <taxon>Basidiomycota</taxon>
        <taxon>Agaricomycotina</taxon>
        <taxon>Agaricomycetes</taxon>
        <taxon>Agaricomycetidae</taxon>
        <taxon>Agaricales</taxon>
        <taxon>Marasmiineae</taxon>
        <taxon>Mycenaceae</taxon>
        <taxon>Mycena</taxon>
    </lineage>
</organism>